<dbReference type="Gene3D" id="3.30.420.10">
    <property type="entry name" value="Ribonuclease H-like superfamily/Ribonuclease H"/>
    <property type="match status" value="1"/>
</dbReference>
<dbReference type="InterPro" id="IPR001584">
    <property type="entry name" value="Integrase_cat-core"/>
</dbReference>
<feature type="domain" description="Integrase catalytic" evidence="1">
    <location>
        <begin position="5"/>
        <end position="169"/>
    </location>
</feature>
<dbReference type="Pfam" id="PF00665">
    <property type="entry name" value="rve"/>
    <property type="match status" value="1"/>
</dbReference>
<evidence type="ECO:0000259" key="1">
    <source>
        <dbReference type="PROSITE" id="PS50994"/>
    </source>
</evidence>
<sequence length="193" mass="22027">MRIYPCQAPEQLWVSDITYIRTLEGFSYLSLITDAYSRKIVGHALNPSLEAIGCIAALEMAVDSRKRISPFILMHHSDRGIQYCSQNYTALLNEDRIAISMTQSGSSYENALAERVNGIIKNEFFPKKVYQNHKEAKKSIAVIIGHYNERRPHASLNYHTPDQAHGMSGEIQKRWKGYSRPKKGKEENQVINI</sequence>
<dbReference type="PROSITE" id="PS50994">
    <property type="entry name" value="INTEGRASE"/>
    <property type="match status" value="1"/>
</dbReference>
<dbReference type="InterPro" id="IPR050900">
    <property type="entry name" value="Transposase_IS3/IS150/IS904"/>
</dbReference>
<dbReference type="GO" id="GO:0003676">
    <property type="term" value="F:nucleic acid binding"/>
    <property type="evidence" value="ECO:0007669"/>
    <property type="project" value="InterPro"/>
</dbReference>
<dbReference type="InterPro" id="IPR048020">
    <property type="entry name" value="Transpos_IS3"/>
</dbReference>
<dbReference type="NCBIfam" id="NF033516">
    <property type="entry name" value="transpos_IS3"/>
    <property type="match status" value="1"/>
</dbReference>
<proteinExistence type="predicted"/>
<dbReference type="PANTHER" id="PTHR46889">
    <property type="entry name" value="TRANSPOSASE INSF FOR INSERTION SEQUENCE IS3B-RELATED"/>
    <property type="match status" value="1"/>
</dbReference>
<organism evidence="2 3">
    <name type="scientific">Mucilaginibacter oryzae</name>
    <dbReference type="NCBI Taxonomy" id="468058"/>
    <lineage>
        <taxon>Bacteria</taxon>
        <taxon>Pseudomonadati</taxon>
        <taxon>Bacteroidota</taxon>
        <taxon>Sphingobacteriia</taxon>
        <taxon>Sphingobacteriales</taxon>
        <taxon>Sphingobacteriaceae</taxon>
        <taxon>Mucilaginibacter</taxon>
    </lineage>
</organism>
<keyword evidence="3" id="KW-1185">Reference proteome</keyword>
<accession>A0A316GXP6</accession>
<name>A0A316GXP6_9SPHI</name>
<reference evidence="2 3" key="1">
    <citation type="submission" date="2018-05" db="EMBL/GenBank/DDBJ databases">
        <title>Genomic Encyclopedia of Archaeal and Bacterial Type Strains, Phase II (KMG-II): from individual species to whole genera.</title>
        <authorList>
            <person name="Goeker M."/>
        </authorList>
    </citation>
    <scope>NUCLEOTIDE SEQUENCE [LARGE SCALE GENOMIC DNA]</scope>
    <source>
        <strain evidence="2 3">DSM 19975</strain>
    </source>
</reference>
<dbReference type="EMBL" id="QGHA01000017">
    <property type="protein sequence ID" value="PWK68325.1"/>
    <property type="molecule type" value="Genomic_DNA"/>
</dbReference>
<gene>
    <name evidence="2" type="ORF">LX99_04850</name>
</gene>
<dbReference type="PANTHER" id="PTHR46889:SF5">
    <property type="entry name" value="INTEGRASE PROTEIN"/>
    <property type="match status" value="1"/>
</dbReference>
<dbReference type="InterPro" id="IPR036397">
    <property type="entry name" value="RNaseH_sf"/>
</dbReference>
<dbReference type="InterPro" id="IPR012337">
    <property type="entry name" value="RNaseH-like_sf"/>
</dbReference>
<protein>
    <submittedName>
        <fullName evidence="2">Integrase-like protein</fullName>
    </submittedName>
</protein>
<evidence type="ECO:0000313" key="3">
    <source>
        <dbReference type="Proteomes" id="UP000245678"/>
    </source>
</evidence>
<dbReference type="RefSeq" id="WP_109610629.1">
    <property type="nucleotide sequence ID" value="NZ_QGHA01000017.1"/>
</dbReference>
<evidence type="ECO:0000313" key="2">
    <source>
        <dbReference type="EMBL" id="PWK68325.1"/>
    </source>
</evidence>
<comment type="caution">
    <text evidence="2">The sequence shown here is derived from an EMBL/GenBank/DDBJ whole genome shotgun (WGS) entry which is preliminary data.</text>
</comment>
<dbReference type="GO" id="GO:0015074">
    <property type="term" value="P:DNA integration"/>
    <property type="evidence" value="ECO:0007669"/>
    <property type="project" value="InterPro"/>
</dbReference>
<dbReference type="SUPFAM" id="SSF53098">
    <property type="entry name" value="Ribonuclease H-like"/>
    <property type="match status" value="1"/>
</dbReference>
<dbReference type="Proteomes" id="UP000245678">
    <property type="component" value="Unassembled WGS sequence"/>
</dbReference>
<dbReference type="AlphaFoldDB" id="A0A316GXP6"/>